<dbReference type="EC" id="3.5.4.16" evidence="2"/>
<dbReference type="HAMAP" id="MF_01527_B">
    <property type="entry name" value="GTP_cyclohydrol_B"/>
    <property type="match status" value="1"/>
</dbReference>
<feature type="site" description="May be catalytically important" evidence="2">
    <location>
        <position position="151"/>
    </location>
</feature>
<dbReference type="InterPro" id="IPR003801">
    <property type="entry name" value="GTP_cyclohydrolase_FolE2/MptA"/>
</dbReference>
<dbReference type="NCBIfam" id="NF010200">
    <property type="entry name" value="PRK13674.1-1"/>
    <property type="match status" value="1"/>
</dbReference>
<reference evidence="3 4" key="1">
    <citation type="submission" date="2016-08" db="EMBL/GenBank/DDBJ databases">
        <title>Complete genome sequence of Acinetobacter baylyi strain GFJ2.</title>
        <authorList>
            <person name="Tabata M."/>
            <person name="Kuboki S."/>
            <person name="Gibu N."/>
            <person name="Kinouchi Y."/>
            <person name="Vangnai A."/>
            <person name="Kasai D."/>
            <person name="Fukuda M."/>
        </authorList>
    </citation>
    <scope>NUCLEOTIDE SEQUENCE [LARGE SCALE GENOMIC DNA]</scope>
    <source>
        <strain evidence="3 4">GFJ2</strain>
    </source>
</reference>
<comment type="pathway">
    <text evidence="2">Cofactor biosynthesis; 7,8-dihydroneopterin triphosphate biosynthesis; 7,8-dihydroneopterin triphosphate from GTP: step 1/1.</text>
</comment>
<dbReference type="AlphaFoldDB" id="A0A1P8EGQ2"/>
<dbReference type="eggNOG" id="COG1469">
    <property type="taxonomic scope" value="Bacteria"/>
</dbReference>
<evidence type="ECO:0000313" key="3">
    <source>
        <dbReference type="EMBL" id="APV35390.1"/>
    </source>
</evidence>
<organism evidence="3 4">
    <name type="scientific">Acinetobacter soli</name>
    <dbReference type="NCBI Taxonomy" id="487316"/>
    <lineage>
        <taxon>Bacteria</taxon>
        <taxon>Pseudomonadati</taxon>
        <taxon>Pseudomonadota</taxon>
        <taxon>Gammaproteobacteria</taxon>
        <taxon>Moraxellales</taxon>
        <taxon>Moraxellaceae</taxon>
        <taxon>Acinetobacter</taxon>
    </lineage>
</organism>
<dbReference type="UniPathway" id="UPA00848">
    <property type="reaction ID" value="UER00151"/>
</dbReference>
<comment type="catalytic activity">
    <reaction evidence="2">
        <text>GTP + H2O = 7,8-dihydroneopterin 3'-triphosphate + formate + H(+)</text>
        <dbReference type="Rhea" id="RHEA:17473"/>
        <dbReference type="ChEBI" id="CHEBI:15377"/>
        <dbReference type="ChEBI" id="CHEBI:15378"/>
        <dbReference type="ChEBI" id="CHEBI:15740"/>
        <dbReference type="ChEBI" id="CHEBI:37565"/>
        <dbReference type="ChEBI" id="CHEBI:58462"/>
        <dbReference type="EC" id="3.5.4.16"/>
    </reaction>
</comment>
<proteinExistence type="inferred from homology"/>
<accession>A0A1P8EGQ2</accession>
<protein>
    <recommendedName>
        <fullName evidence="2">GTP cyclohydrolase FolE2</fullName>
        <ecNumber evidence="2">3.5.4.16</ecNumber>
    </recommendedName>
</protein>
<comment type="similarity">
    <text evidence="2">Belongs to the GTP cyclohydrolase IV family.</text>
</comment>
<gene>
    <name evidence="2" type="primary">folE2</name>
    <name evidence="3" type="ORF">BEN76_04930</name>
</gene>
<dbReference type="RefSeq" id="WP_076032442.1">
    <property type="nucleotide sequence ID" value="NZ_CP016896.1"/>
</dbReference>
<dbReference type="Pfam" id="PF02649">
    <property type="entry name" value="GCHY-1"/>
    <property type="match status" value="1"/>
</dbReference>
<dbReference type="GO" id="GO:0003934">
    <property type="term" value="F:GTP cyclohydrolase I activity"/>
    <property type="evidence" value="ECO:0007669"/>
    <property type="project" value="UniProtKB-UniRule"/>
</dbReference>
<keyword evidence="1 2" id="KW-0378">Hydrolase</keyword>
<dbReference type="KEGG" id="asol:BEN76_04930"/>
<dbReference type="InterPro" id="IPR022838">
    <property type="entry name" value="GTP_cyclohydrolase_FolE2"/>
</dbReference>
<evidence type="ECO:0000256" key="2">
    <source>
        <dbReference type="HAMAP-Rule" id="MF_01527"/>
    </source>
</evidence>
<dbReference type="EMBL" id="CP016896">
    <property type="protein sequence ID" value="APV35390.1"/>
    <property type="molecule type" value="Genomic_DNA"/>
</dbReference>
<sequence>MNSTLPDVCVSQLPNDLIALKWVGMEGIDLPLSIQQFYYPLSAKVDIYVNLPKSDIKGIHMSRLYRLLNELHDLDASVIHSLLQDIISSHQDCGSDAAKIVLKFDLMLSRSALVSADLNGWKSYPVCIEAELINHKFQINYAVDVSYSSTCPCSAALSRQLIAQTFELQFKDTHTLPKSDVKQWLEEHATYATPHSQRSIAQIKIETDDAKQLINLTELIDKVEQALKTPTQTAVKRADEQAFAQLNGQNLMFVEDAARRLSSELDKTSLKWSIKVIHQESLHAHDAVAISMSS</sequence>
<dbReference type="Proteomes" id="UP000185674">
    <property type="component" value="Chromosome"/>
</dbReference>
<dbReference type="Gene3D" id="3.10.270.10">
    <property type="entry name" value="Urate Oxidase"/>
    <property type="match status" value="1"/>
</dbReference>
<evidence type="ECO:0000313" key="4">
    <source>
        <dbReference type="Proteomes" id="UP000185674"/>
    </source>
</evidence>
<comment type="function">
    <text evidence="2">Converts GTP to 7,8-dihydroneopterin triphosphate.</text>
</comment>
<evidence type="ECO:0000256" key="1">
    <source>
        <dbReference type="ARBA" id="ARBA00022801"/>
    </source>
</evidence>
<dbReference type="GO" id="GO:0046654">
    <property type="term" value="P:tetrahydrofolate biosynthetic process"/>
    <property type="evidence" value="ECO:0007669"/>
    <property type="project" value="UniProtKB-UniRule"/>
</dbReference>
<dbReference type="PANTHER" id="PTHR36445">
    <property type="entry name" value="GTP CYCLOHYDROLASE MPTA"/>
    <property type="match status" value="1"/>
</dbReference>
<dbReference type="STRING" id="487316.BEN76_04930"/>
<dbReference type="PANTHER" id="PTHR36445:SF1">
    <property type="entry name" value="GTP CYCLOHYDROLASE MPTA"/>
    <property type="match status" value="1"/>
</dbReference>
<name>A0A1P8EGQ2_9GAMM</name>